<dbReference type="FunFam" id="1.20.1250.20:FF:000065">
    <property type="entry name" value="Putative MFS pantothenate transporter"/>
    <property type="match status" value="1"/>
</dbReference>
<dbReference type="InterPro" id="IPR011701">
    <property type="entry name" value="MFS"/>
</dbReference>
<dbReference type="RefSeq" id="XP_008084351.1">
    <property type="nucleotide sequence ID" value="XM_008086160.1"/>
</dbReference>
<evidence type="ECO:0000256" key="5">
    <source>
        <dbReference type="ARBA" id="ARBA00022989"/>
    </source>
</evidence>
<keyword evidence="6 9" id="KW-0472">Membrane</keyword>
<keyword evidence="5 9" id="KW-1133">Transmembrane helix</keyword>
<evidence type="ECO:0000256" key="9">
    <source>
        <dbReference type="SAM" id="Phobius"/>
    </source>
</evidence>
<feature type="transmembrane region" description="Helical" evidence="9">
    <location>
        <begin position="241"/>
        <end position="263"/>
    </location>
</feature>
<evidence type="ECO:0000313" key="12">
    <source>
        <dbReference type="Proteomes" id="UP000016922"/>
    </source>
</evidence>
<dbReference type="OrthoDB" id="3639251at2759"/>
<evidence type="ECO:0000256" key="2">
    <source>
        <dbReference type="ARBA" id="ARBA00022448"/>
    </source>
</evidence>
<comment type="subcellular location">
    <subcellularLocation>
        <location evidence="1">Cell membrane</location>
        <topology evidence="1">Multi-pass membrane protein</topology>
    </subcellularLocation>
</comment>
<dbReference type="GO" id="GO:0022857">
    <property type="term" value="F:transmembrane transporter activity"/>
    <property type="evidence" value="ECO:0007669"/>
    <property type="project" value="InterPro"/>
</dbReference>
<dbReference type="PROSITE" id="PS50850">
    <property type="entry name" value="MFS"/>
    <property type="match status" value="1"/>
</dbReference>
<accession>S3DPQ5</accession>
<dbReference type="SUPFAM" id="SSF103473">
    <property type="entry name" value="MFS general substrate transporter"/>
    <property type="match status" value="1"/>
</dbReference>
<feature type="domain" description="Major facilitator superfamily (MFS) profile" evidence="10">
    <location>
        <begin position="81"/>
        <end position="496"/>
    </location>
</feature>
<keyword evidence="4 9" id="KW-0812">Transmembrane</keyword>
<comment type="similarity">
    <text evidence="7">Belongs to the major facilitator superfamily. Allantoate permease family.</text>
</comment>
<dbReference type="HOGENOM" id="CLU_001265_4_2_1"/>
<keyword evidence="3" id="KW-1003">Cell membrane</keyword>
<organism evidence="11 12">
    <name type="scientific">Glarea lozoyensis (strain ATCC 20868 / MF5171)</name>
    <dbReference type="NCBI Taxonomy" id="1116229"/>
    <lineage>
        <taxon>Eukaryota</taxon>
        <taxon>Fungi</taxon>
        <taxon>Dikarya</taxon>
        <taxon>Ascomycota</taxon>
        <taxon>Pezizomycotina</taxon>
        <taxon>Leotiomycetes</taxon>
        <taxon>Helotiales</taxon>
        <taxon>Helotiaceae</taxon>
        <taxon>Glarea</taxon>
    </lineage>
</organism>
<dbReference type="eggNOG" id="KOG2533">
    <property type="taxonomic scope" value="Eukaryota"/>
</dbReference>
<dbReference type="GeneID" id="19468611"/>
<reference evidence="11 12" key="1">
    <citation type="journal article" date="2013" name="BMC Genomics">
        <title>Genomics-driven discovery of the pneumocandin biosynthetic gene cluster in the fungus Glarea lozoyensis.</title>
        <authorList>
            <person name="Chen L."/>
            <person name="Yue Q."/>
            <person name="Zhang X."/>
            <person name="Xiang M."/>
            <person name="Wang C."/>
            <person name="Li S."/>
            <person name="Che Y."/>
            <person name="Ortiz-Lopez F.J."/>
            <person name="Bills G.F."/>
            <person name="Liu X."/>
            <person name="An Z."/>
        </authorList>
    </citation>
    <scope>NUCLEOTIDE SEQUENCE [LARGE SCALE GENOMIC DNA]</scope>
    <source>
        <strain evidence="12">ATCC 20868 / MF5171</strain>
    </source>
</reference>
<dbReference type="EMBL" id="KE145368">
    <property type="protein sequence ID" value="EPE28443.1"/>
    <property type="molecule type" value="Genomic_DNA"/>
</dbReference>
<feature type="region of interest" description="Disordered" evidence="8">
    <location>
        <begin position="1"/>
        <end position="40"/>
    </location>
</feature>
<dbReference type="PANTHER" id="PTHR43791">
    <property type="entry name" value="PERMEASE-RELATED"/>
    <property type="match status" value="1"/>
</dbReference>
<evidence type="ECO:0000259" key="10">
    <source>
        <dbReference type="PROSITE" id="PS50850"/>
    </source>
</evidence>
<feature type="transmembrane region" description="Helical" evidence="9">
    <location>
        <begin position="207"/>
        <end position="229"/>
    </location>
</feature>
<sequence length="538" mass="60922">MAESQPKTLQDISVIPHKTEKPPVSSTNSEKANSDTLKSWEKPSAKGRTLCILRTIQRYIWDDPDKSPEEKKFLLKLDFFLLSYGCLGYFCKNLDQANINNAYVSGMKEALSMNGSQLTYASNVFTAGYVISELPAVMLVTRFRPSTIIPTFQVLWSVATFCCASITGVPQLYGLRFLIGFFEGPFFPCLIYVLGSWYTKEERAKRITLFYCTTSLSRMFSGYLQAAAYNNLDGVLGHSGWQWLYIICGIISLPIGILGYFFLPDFPETSKAFYFSEPELEFSRERLRLLGYKPLGLAPWDRKKIFRIANNWQFWVLPFGYFLIQCSLPIQQPAFALWLKSQKKSVSTINIQPTGQVGLAAAVQIAAGMLSDSPIFKGRRWQVIIAMQVGTLVGTIIIIKWNVSDSLKYAGYYLSYICSGVPGLYYSWYPDLIPHDHEMRGFVVASSNTFSFIMQIWWQLSIWRTIEGPRFKNGFIGATAAGVALIILVFVLRSLEYRDDRKREFEAHGTQDIETFSNRASAVEKDPVPDQATDIGKS</sequence>
<dbReference type="Pfam" id="PF07690">
    <property type="entry name" value="MFS_1"/>
    <property type="match status" value="1"/>
</dbReference>
<dbReference type="FunFam" id="1.20.1250.20:FF:000386">
    <property type="entry name" value="MFS general substrate transporter"/>
    <property type="match status" value="1"/>
</dbReference>
<protein>
    <submittedName>
        <fullName evidence="11">MFS general substrate transporter</fullName>
    </submittedName>
</protein>
<evidence type="ECO:0000256" key="8">
    <source>
        <dbReference type="SAM" id="MobiDB-lite"/>
    </source>
</evidence>
<evidence type="ECO:0000256" key="1">
    <source>
        <dbReference type="ARBA" id="ARBA00004651"/>
    </source>
</evidence>
<keyword evidence="2" id="KW-0813">Transport</keyword>
<evidence type="ECO:0000256" key="4">
    <source>
        <dbReference type="ARBA" id="ARBA00022692"/>
    </source>
</evidence>
<dbReference type="Gene3D" id="1.20.1250.20">
    <property type="entry name" value="MFS general substrate transporter like domains"/>
    <property type="match status" value="2"/>
</dbReference>
<feature type="transmembrane region" description="Helical" evidence="9">
    <location>
        <begin position="173"/>
        <end position="195"/>
    </location>
</feature>
<keyword evidence="12" id="KW-1185">Reference proteome</keyword>
<dbReference type="GO" id="GO:0005886">
    <property type="term" value="C:plasma membrane"/>
    <property type="evidence" value="ECO:0007669"/>
    <property type="project" value="UniProtKB-SubCell"/>
</dbReference>
<dbReference type="InterPro" id="IPR036259">
    <property type="entry name" value="MFS_trans_sf"/>
</dbReference>
<feature type="transmembrane region" description="Helical" evidence="9">
    <location>
        <begin position="383"/>
        <end position="403"/>
    </location>
</feature>
<dbReference type="InterPro" id="IPR020846">
    <property type="entry name" value="MFS_dom"/>
</dbReference>
<feature type="transmembrane region" description="Helical" evidence="9">
    <location>
        <begin position="148"/>
        <end position="167"/>
    </location>
</feature>
<evidence type="ECO:0000256" key="7">
    <source>
        <dbReference type="ARBA" id="ARBA00037968"/>
    </source>
</evidence>
<feature type="transmembrane region" description="Helical" evidence="9">
    <location>
        <begin position="409"/>
        <end position="429"/>
    </location>
</feature>
<name>S3DPQ5_GLAL2</name>
<proteinExistence type="inferred from homology"/>
<dbReference type="PANTHER" id="PTHR43791:SF37">
    <property type="entry name" value="MAJOR FACILITATOR SUPERFAMILY (MFS) PROFILE DOMAIN-CONTAINING PROTEIN"/>
    <property type="match status" value="1"/>
</dbReference>
<evidence type="ECO:0000256" key="3">
    <source>
        <dbReference type="ARBA" id="ARBA00022475"/>
    </source>
</evidence>
<dbReference type="KEGG" id="glz:GLAREA_09564"/>
<dbReference type="AlphaFoldDB" id="S3DPQ5"/>
<dbReference type="OMA" id="WQFWVLP"/>
<evidence type="ECO:0000256" key="6">
    <source>
        <dbReference type="ARBA" id="ARBA00023136"/>
    </source>
</evidence>
<feature type="region of interest" description="Disordered" evidence="8">
    <location>
        <begin position="516"/>
        <end position="538"/>
    </location>
</feature>
<feature type="compositionally biased region" description="Polar residues" evidence="8">
    <location>
        <begin position="1"/>
        <end position="11"/>
    </location>
</feature>
<feature type="compositionally biased region" description="Polar residues" evidence="8">
    <location>
        <begin position="24"/>
        <end position="37"/>
    </location>
</feature>
<feature type="transmembrane region" description="Helical" evidence="9">
    <location>
        <begin position="475"/>
        <end position="495"/>
    </location>
</feature>
<evidence type="ECO:0000313" key="11">
    <source>
        <dbReference type="EMBL" id="EPE28443.1"/>
    </source>
</evidence>
<dbReference type="Proteomes" id="UP000016922">
    <property type="component" value="Unassembled WGS sequence"/>
</dbReference>
<gene>
    <name evidence="11" type="ORF">GLAREA_09564</name>
</gene>
<feature type="transmembrane region" description="Helical" evidence="9">
    <location>
        <begin position="441"/>
        <end position="460"/>
    </location>
</feature>